<dbReference type="KEGG" id="pstu:UIB01_14085"/>
<dbReference type="EMBL" id="CP007509">
    <property type="protein sequence ID" value="AHY43541.1"/>
    <property type="molecule type" value="Genomic_DNA"/>
</dbReference>
<gene>
    <name evidence="1" type="ORF">UIB01_14085</name>
</gene>
<sequence length="86" mass="9892">MSMMQCTYRDHLITAEVMEYPGTPTPWAGGCRITDPAGHTTRRMPLPLEHAFMDELEKAQRLSMAHGKWLVDQHLDHGRELYQRAA</sequence>
<proteinExistence type="predicted"/>
<protein>
    <submittedName>
        <fullName evidence="1">Uncharacterized protein</fullName>
    </submittedName>
</protein>
<reference evidence="1 2" key="1">
    <citation type="submission" date="2014-03" db="EMBL/GenBank/DDBJ databases">
        <title>Complete genome sequence of Pseudomonas stutzeri 19SMN4.</title>
        <authorList>
            <person name="Brunet-Galmes I."/>
            <person name="Nogales B."/>
            <person name="Busquets A."/>
            <person name="Pena A."/>
            <person name="Gomila M."/>
            <person name="Garcia-Valdes E."/>
            <person name="Lalucat J."/>
            <person name="Bennasar A."/>
            <person name="Bosch R."/>
        </authorList>
    </citation>
    <scope>NUCLEOTIDE SEQUENCE [LARGE SCALE GENOMIC DNA]</scope>
    <source>
        <strain evidence="1 2">19SMN4</strain>
    </source>
</reference>
<accession>A0A023WUC3</accession>
<organism evidence="1 2">
    <name type="scientific">Stutzerimonas stutzeri</name>
    <name type="common">Pseudomonas stutzeri</name>
    <dbReference type="NCBI Taxonomy" id="316"/>
    <lineage>
        <taxon>Bacteria</taxon>
        <taxon>Pseudomonadati</taxon>
        <taxon>Pseudomonadota</taxon>
        <taxon>Gammaproteobacteria</taxon>
        <taxon>Pseudomonadales</taxon>
        <taxon>Pseudomonadaceae</taxon>
        <taxon>Stutzerimonas</taxon>
    </lineage>
</organism>
<dbReference type="AlphaFoldDB" id="A0A023WUC3"/>
<dbReference type="PATRIC" id="fig|316.97.peg.2817"/>
<dbReference type="Proteomes" id="UP000025238">
    <property type="component" value="Chromosome"/>
</dbReference>
<dbReference type="OrthoDB" id="6966493at2"/>
<evidence type="ECO:0000313" key="2">
    <source>
        <dbReference type="Proteomes" id="UP000025238"/>
    </source>
</evidence>
<evidence type="ECO:0000313" key="1">
    <source>
        <dbReference type="EMBL" id="AHY43541.1"/>
    </source>
</evidence>
<name>A0A023WUC3_STUST</name>